<dbReference type="AlphaFoldDB" id="A0AAV8YN19"/>
<name>A0AAV8YN19_9CUCU</name>
<keyword evidence="1" id="KW-0732">Signal</keyword>
<dbReference type="Proteomes" id="UP001162162">
    <property type="component" value="Unassembled WGS sequence"/>
</dbReference>
<dbReference type="SUPFAM" id="SSF100895">
    <property type="entry name" value="Kazal-type serine protease inhibitors"/>
    <property type="match status" value="1"/>
</dbReference>
<evidence type="ECO:0000313" key="3">
    <source>
        <dbReference type="EMBL" id="KAJ8952673.1"/>
    </source>
</evidence>
<sequence length="78" mass="8329">MKPRVAILLFLLGLVLVYGAPSQGAMPACLTQECDLDSGPVCAIDASGVTQTFDNRCMATLAFCRYGSYFAEMKPGEC</sequence>
<organism evidence="3 4">
    <name type="scientific">Aromia moschata</name>
    <dbReference type="NCBI Taxonomy" id="1265417"/>
    <lineage>
        <taxon>Eukaryota</taxon>
        <taxon>Metazoa</taxon>
        <taxon>Ecdysozoa</taxon>
        <taxon>Arthropoda</taxon>
        <taxon>Hexapoda</taxon>
        <taxon>Insecta</taxon>
        <taxon>Pterygota</taxon>
        <taxon>Neoptera</taxon>
        <taxon>Endopterygota</taxon>
        <taxon>Coleoptera</taxon>
        <taxon>Polyphaga</taxon>
        <taxon>Cucujiformia</taxon>
        <taxon>Chrysomeloidea</taxon>
        <taxon>Cerambycidae</taxon>
        <taxon>Cerambycinae</taxon>
        <taxon>Callichromatini</taxon>
        <taxon>Aromia</taxon>
    </lineage>
</organism>
<feature type="chain" id="PRO_5043731718" description="Kazal-like domain-containing protein" evidence="1">
    <location>
        <begin position="20"/>
        <end position="78"/>
    </location>
</feature>
<dbReference type="EMBL" id="JAPWTK010000065">
    <property type="protein sequence ID" value="KAJ8952673.1"/>
    <property type="molecule type" value="Genomic_DNA"/>
</dbReference>
<keyword evidence="4" id="KW-1185">Reference proteome</keyword>
<protein>
    <recommendedName>
        <fullName evidence="2">Kazal-like domain-containing protein</fullName>
    </recommendedName>
</protein>
<feature type="signal peptide" evidence="1">
    <location>
        <begin position="1"/>
        <end position="19"/>
    </location>
</feature>
<gene>
    <name evidence="3" type="ORF">NQ318_020988</name>
</gene>
<dbReference type="InterPro" id="IPR036058">
    <property type="entry name" value="Kazal_dom_sf"/>
</dbReference>
<proteinExistence type="predicted"/>
<comment type="caution">
    <text evidence="3">The sequence shown here is derived from an EMBL/GenBank/DDBJ whole genome shotgun (WGS) entry which is preliminary data.</text>
</comment>
<accession>A0AAV8YN19</accession>
<dbReference type="Gene3D" id="3.30.60.30">
    <property type="match status" value="1"/>
</dbReference>
<evidence type="ECO:0000256" key="1">
    <source>
        <dbReference type="SAM" id="SignalP"/>
    </source>
</evidence>
<dbReference type="InterPro" id="IPR002350">
    <property type="entry name" value="Kazal_dom"/>
</dbReference>
<dbReference type="PROSITE" id="PS51465">
    <property type="entry name" value="KAZAL_2"/>
    <property type="match status" value="1"/>
</dbReference>
<reference evidence="3" key="1">
    <citation type="journal article" date="2023" name="Insect Mol. Biol.">
        <title>Genome sequencing provides insights into the evolution of gene families encoding plant cell wall-degrading enzymes in longhorned beetles.</title>
        <authorList>
            <person name="Shin N.R."/>
            <person name="Okamura Y."/>
            <person name="Kirsch R."/>
            <person name="Pauchet Y."/>
        </authorList>
    </citation>
    <scope>NUCLEOTIDE SEQUENCE</scope>
    <source>
        <strain evidence="3">AMC_N1</strain>
    </source>
</reference>
<evidence type="ECO:0000259" key="2">
    <source>
        <dbReference type="PROSITE" id="PS51465"/>
    </source>
</evidence>
<evidence type="ECO:0000313" key="4">
    <source>
        <dbReference type="Proteomes" id="UP001162162"/>
    </source>
</evidence>
<feature type="domain" description="Kazal-like" evidence="2">
    <location>
        <begin position="23"/>
        <end position="78"/>
    </location>
</feature>